<proteinExistence type="predicted"/>
<gene>
    <name evidence="3" type="ORF">ACFSCY_28215</name>
</gene>
<feature type="transmembrane region" description="Helical" evidence="2">
    <location>
        <begin position="40"/>
        <end position="58"/>
    </location>
</feature>
<evidence type="ECO:0000256" key="2">
    <source>
        <dbReference type="SAM" id="Phobius"/>
    </source>
</evidence>
<feature type="transmembrane region" description="Helical" evidence="2">
    <location>
        <begin position="187"/>
        <end position="204"/>
    </location>
</feature>
<evidence type="ECO:0000313" key="4">
    <source>
        <dbReference type="Proteomes" id="UP001597145"/>
    </source>
</evidence>
<comment type="caution">
    <text evidence="3">The sequence shown here is derived from an EMBL/GenBank/DDBJ whole genome shotgun (WGS) entry which is preliminary data.</text>
</comment>
<reference evidence="4" key="1">
    <citation type="journal article" date="2019" name="Int. J. Syst. Evol. Microbiol.">
        <title>The Global Catalogue of Microorganisms (GCM) 10K type strain sequencing project: providing services to taxonomists for standard genome sequencing and annotation.</title>
        <authorList>
            <consortium name="The Broad Institute Genomics Platform"/>
            <consortium name="The Broad Institute Genome Sequencing Center for Infectious Disease"/>
            <person name="Wu L."/>
            <person name="Ma J."/>
        </authorList>
    </citation>
    <scope>NUCLEOTIDE SEQUENCE [LARGE SCALE GENOMIC DNA]</scope>
    <source>
        <strain evidence="4">JCM 12165</strain>
    </source>
</reference>
<keyword evidence="4" id="KW-1185">Reference proteome</keyword>
<dbReference type="RefSeq" id="WP_343985140.1">
    <property type="nucleotide sequence ID" value="NZ_BAAAJG010000026.1"/>
</dbReference>
<sequence length="257" mass="26149">MPAPALMEVLTAVLDAVGALPVPAVLAVAAVLLVVESGTLAGMALPGTTLLVALGLWSHAVPDALLAAVAVGAAATVTGAHLGWWRGQTRRGRPALEPPASRGRRAVHARAEQARGWLAERGPVATAALLACGHWAAAARPIMPRVAGGAGVPYRIAGPVLVVSGSAWATTLVVLGNRVGPHVMTHAGWAPIVVVVLLIGALTLRARGGRRGEVDEGGLIDLSCLLHNRSTSWPDAPRPDRTLLAGRPLPAAGPGRP</sequence>
<dbReference type="Proteomes" id="UP001597145">
    <property type="component" value="Unassembled WGS sequence"/>
</dbReference>
<keyword evidence="2" id="KW-1133">Transmembrane helix</keyword>
<feature type="region of interest" description="Disordered" evidence="1">
    <location>
        <begin position="231"/>
        <end position="257"/>
    </location>
</feature>
<keyword evidence="2" id="KW-0812">Transmembrane</keyword>
<accession>A0ABW4FS31</accession>
<feature type="transmembrane region" description="Helical" evidence="2">
    <location>
        <begin position="64"/>
        <end position="85"/>
    </location>
</feature>
<feature type="transmembrane region" description="Helical" evidence="2">
    <location>
        <begin position="152"/>
        <end position="175"/>
    </location>
</feature>
<feature type="transmembrane region" description="Helical" evidence="2">
    <location>
        <begin position="12"/>
        <end position="33"/>
    </location>
</feature>
<name>A0ABW4FS31_9PSEU</name>
<evidence type="ECO:0008006" key="5">
    <source>
        <dbReference type="Google" id="ProtNLM"/>
    </source>
</evidence>
<dbReference type="EMBL" id="JBHUCP010000025">
    <property type="protein sequence ID" value="MFD1533316.1"/>
    <property type="molecule type" value="Genomic_DNA"/>
</dbReference>
<protein>
    <recommendedName>
        <fullName evidence="5">Membrane-associated protein</fullName>
    </recommendedName>
</protein>
<organism evidence="3 4">
    <name type="scientific">Pseudonocardia aurantiaca</name>
    <dbReference type="NCBI Taxonomy" id="75290"/>
    <lineage>
        <taxon>Bacteria</taxon>
        <taxon>Bacillati</taxon>
        <taxon>Actinomycetota</taxon>
        <taxon>Actinomycetes</taxon>
        <taxon>Pseudonocardiales</taxon>
        <taxon>Pseudonocardiaceae</taxon>
        <taxon>Pseudonocardia</taxon>
    </lineage>
</organism>
<keyword evidence="2" id="KW-0472">Membrane</keyword>
<feature type="compositionally biased region" description="Low complexity" evidence="1">
    <location>
        <begin position="242"/>
        <end position="257"/>
    </location>
</feature>
<evidence type="ECO:0000256" key="1">
    <source>
        <dbReference type="SAM" id="MobiDB-lite"/>
    </source>
</evidence>
<evidence type="ECO:0000313" key="3">
    <source>
        <dbReference type="EMBL" id="MFD1533316.1"/>
    </source>
</evidence>